<dbReference type="AlphaFoldDB" id="A0A2P8FB58"/>
<evidence type="ECO:0000313" key="7">
    <source>
        <dbReference type="Proteomes" id="UP000240418"/>
    </source>
</evidence>
<keyword evidence="3" id="KW-0804">Transcription</keyword>
<dbReference type="SUPFAM" id="SSF48498">
    <property type="entry name" value="Tetracyclin repressor-like, C-terminal domain"/>
    <property type="match status" value="1"/>
</dbReference>
<dbReference type="EMBL" id="PYGJ01000008">
    <property type="protein sequence ID" value="PSL18960.1"/>
    <property type="molecule type" value="Genomic_DNA"/>
</dbReference>
<organism evidence="6 7">
    <name type="scientific">Shimia abyssi</name>
    <dbReference type="NCBI Taxonomy" id="1662395"/>
    <lineage>
        <taxon>Bacteria</taxon>
        <taxon>Pseudomonadati</taxon>
        <taxon>Pseudomonadota</taxon>
        <taxon>Alphaproteobacteria</taxon>
        <taxon>Rhodobacterales</taxon>
        <taxon>Roseobacteraceae</taxon>
    </lineage>
</organism>
<dbReference type="SUPFAM" id="SSF46689">
    <property type="entry name" value="Homeodomain-like"/>
    <property type="match status" value="1"/>
</dbReference>
<reference evidence="6 7" key="1">
    <citation type="submission" date="2018-03" db="EMBL/GenBank/DDBJ databases">
        <title>Genomic Encyclopedia of Archaeal and Bacterial Type Strains, Phase II (KMG-II): from individual species to whole genera.</title>
        <authorList>
            <person name="Goeker M."/>
        </authorList>
    </citation>
    <scope>NUCLEOTIDE SEQUENCE [LARGE SCALE GENOMIC DNA]</scope>
    <source>
        <strain evidence="6 7">DSM 100673</strain>
    </source>
</reference>
<dbReference type="PANTHER" id="PTHR30055">
    <property type="entry name" value="HTH-TYPE TRANSCRIPTIONAL REGULATOR RUTR"/>
    <property type="match status" value="1"/>
</dbReference>
<feature type="DNA-binding region" description="H-T-H motif" evidence="4">
    <location>
        <begin position="34"/>
        <end position="53"/>
    </location>
</feature>
<protein>
    <submittedName>
        <fullName evidence="6">TetR family transcriptional regulator</fullName>
    </submittedName>
</protein>
<dbReference type="Pfam" id="PF14246">
    <property type="entry name" value="TetR_C_7"/>
    <property type="match status" value="1"/>
</dbReference>
<evidence type="ECO:0000256" key="3">
    <source>
        <dbReference type="ARBA" id="ARBA00023163"/>
    </source>
</evidence>
<proteinExistence type="predicted"/>
<accession>A0A2P8FB58</accession>
<dbReference type="Gene3D" id="1.10.357.10">
    <property type="entry name" value="Tetracycline Repressor, domain 2"/>
    <property type="match status" value="1"/>
</dbReference>
<name>A0A2P8FB58_9RHOB</name>
<evidence type="ECO:0000256" key="1">
    <source>
        <dbReference type="ARBA" id="ARBA00023015"/>
    </source>
</evidence>
<comment type="caution">
    <text evidence="6">The sequence shown here is derived from an EMBL/GenBank/DDBJ whole genome shotgun (WGS) entry which is preliminary data.</text>
</comment>
<keyword evidence="1" id="KW-0805">Transcription regulation</keyword>
<dbReference type="InterPro" id="IPR039536">
    <property type="entry name" value="TetR_C_Proteobacteria"/>
</dbReference>
<keyword evidence="7" id="KW-1185">Reference proteome</keyword>
<dbReference type="InterPro" id="IPR009057">
    <property type="entry name" value="Homeodomain-like_sf"/>
</dbReference>
<evidence type="ECO:0000256" key="2">
    <source>
        <dbReference type="ARBA" id="ARBA00023125"/>
    </source>
</evidence>
<evidence type="ECO:0000256" key="4">
    <source>
        <dbReference type="PROSITE-ProRule" id="PRU00335"/>
    </source>
</evidence>
<evidence type="ECO:0000259" key="5">
    <source>
        <dbReference type="PROSITE" id="PS50977"/>
    </source>
</evidence>
<dbReference type="Pfam" id="PF00440">
    <property type="entry name" value="TetR_N"/>
    <property type="match status" value="1"/>
</dbReference>
<dbReference type="PRINTS" id="PR00455">
    <property type="entry name" value="HTHTETR"/>
</dbReference>
<keyword evidence="2 4" id="KW-0238">DNA-binding</keyword>
<dbReference type="PANTHER" id="PTHR30055:SF146">
    <property type="entry name" value="HTH-TYPE TRANSCRIPTIONAL DUAL REGULATOR CECR"/>
    <property type="match status" value="1"/>
</dbReference>
<feature type="domain" description="HTH tetR-type" evidence="5">
    <location>
        <begin position="11"/>
        <end position="71"/>
    </location>
</feature>
<dbReference type="Proteomes" id="UP000240418">
    <property type="component" value="Unassembled WGS sequence"/>
</dbReference>
<evidence type="ECO:0000313" key="6">
    <source>
        <dbReference type="EMBL" id="PSL18960.1"/>
    </source>
</evidence>
<dbReference type="GO" id="GO:0003700">
    <property type="term" value="F:DNA-binding transcription factor activity"/>
    <property type="evidence" value="ECO:0007669"/>
    <property type="project" value="TreeGrafter"/>
</dbReference>
<dbReference type="InterPro" id="IPR036271">
    <property type="entry name" value="Tet_transcr_reg_TetR-rel_C_sf"/>
</dbReference>
<gene>
    <name evidence="6" type="ORF">CLV88_108139</name>
</gene>
<dbReference type="RefSeq" id="WP_106608945.1">
    <property type="nucleotide sequence ID" value="NZ_PYGJ01000008.1"/>
</dbReference>
<sequence length="205" mass="23141">MNESSPIIRKGRKFDQVLESARELFLQHGFEGIGVDEIARKAGVSKATLYAYFPDKRHLFMEVARLECIRQADHLEAQVDREKSVPEVLRVVGKGFMEIILSDFGRNMFRVVVAEGHKFPELGQQFYESGPAVMRAGMVEFLECSVERGELVIDDVELAADQFPELCKAGVFLRLVTGIQTEFSEEEIDRTVEGAIETFMARFGA</sequence>
<dbReference type="InterPro" id="IPR050109">
    <property type="entry name" value="HTH-type_TetR-like_transc_reg"/>
</dbReference>
<dbReference type="PROSITE" id="PS50977">
    <property type="entry name" value="HTH_TETR_2"/>
    <property type="match status" value="1"/>
</dbReference>
<dbReference type="Gene3D" id="1.10.10.60">
    <property type="entry name" value="Homeodomain-like"/>
    <property type="match status" value="1"/>
</dbReference>
<dbReference type="FunFam" id="1.10.10.60:FF:000141">
    <property type="entry name" value="TetR family transcriptional regulator"/>
    <property type="match status" value="1"/>
</dbReference>
<dbReference type="InterPro" id="IPR001647">
    <property type="entry name" value="HTH_TetR"/>
</dbReference>
<dbReference type="OrthoDB" id="9816431at2"/>
<dbReference type="GO" id="GO:0000976">
    <property type="term" value="F:transcription cis-regulatory region binding"/>
    <property type="evidence" value="ECO:0007669"/>
    <property type="project" value="TreeGrafter"/>
</dbReference>